<reference evidence="2" key="1">
    <citation type="submission" date="2020-01" db="EMBL/GenBank/DDBJ databases">
        <title>Genome sequence of Kobresia littledalei, the first chromosome-level genome in the family Cyperaceae.</title>
        <authorList>
            <person name="Qu G."/>
        </authorList>
    </citation>
    <scope>NUCLEOTIDE SEQUENCE</scope>
    <source>
        <strain evidence="2">C.B.Clarke</strain>
        <tissue evidence="2">Leaf</tissue>
    </source>
</reference>
<dbReference type="InterPro" id="IPR050942">
    <property type="entry name" value="F-box_BR-signaling"/>
</dbReference>
<comment type="caution">
    <text evidence="2">The sequence shown here is derived from an EMBL/GenBank/DDBJ whole genome shotgun (WGS) entry which is preliminary data.</text>
</comment>
<sequence>MQQHPCVIARSKVDWSSFPSELLFLICQKLQHLADFIHFRSVCTSWRLSAPRSVAPAQLPWLINLRNPDYGACVYSLSSCKFYDVQIPQNVKKKQLVGPGQTYVLARDCTNNSLSLFNPISGEEHPLPPLPAHFRTFHPLLLGPNPHKDGIILLCSPCPFWGRFITFCQTNGEKWSMLEVERENYNFTGTISCAFYNGLYFVNSQRGAPTYIINADKGQVVSVIEPPPGFPWCDYIVESFGDILRVQVNNVSGLSFRIYRLDYGGQNARWIEMRSIGDRILFLGAYFKFCWTGFTLRSCDVKGSRGNCIYLRTLGICAKDLHSLDLCRYDIEDKRIEFLPCTLQHVDVWFVPGLH</sequence>
<gene>
    <name evidence="2" type="ORF">FCM35_KLT16227</name>
</gene>
<dbReference type="AlphaFoldDB" id="A0A833RJS7"/>
<dbReference type="Proteomes" id="UP000623129">
    <property type="component" value="Unassembled WGS sequence"/>
</dbReference>
<dbReference type="Pfam" id="PF03478">
    <property type="entry name" value="Beta-prop_KIB1-4"/>
    <property type="match status" value="1"/>
</dbReference>
<evidence type="ECO:0000313" key="2">
    <source>
        <dbReference type="EMBL" id="KAF3340456.1"/>
    </source>
</evidence>
<name>A0A833RJS7_9POAL</name>
<accession>A0A833RJS7</accession>
<dbReference type="EMBL" id="SWLB01000003">
    <property type="protein sequence ID" value="KAF3340456.1"/>
    <property type="molecule type" value="Genomic_DNA"/>
</dbReference>
<protein>
    <submittedName>
        <fullName evidence="2">F-box protein SKIP23</fullName>
    </submittedName>
</protein>
<dbReference type="PANTHER" id="PTHR44259:SF114">
    <property type="entry name" value="OS06G0707300 PROTEIN"/>
    <property type="match status" value="1"/>
</dbReference>
<dbReference type="OrthoDB" id="747475at2759"/>
<dbReference type="InterPro" id="IPR005174">
    <property type="entry name" value="KIB1-4_b-propeller"/>
</dbReference>
<organism evidence="2 3">
    <name type="scientific">Carex littledalei</name>
    <dbReference type="NCBI Taxonomy" id="544730"/>
    <lineage>
        <taxon>Eukaryota</taxon>
        <taxon>Viridiplantae</taxon>
        <taxon>Streptophyta</taxon>
        <taxon>Embryophyta</taxon>
        <taxon>Tracheophyta</taxon>
        <taxon>Spermatophyta</taxon>
        <taxon>Magnoliopsida</taxon>
        <taxon>Liliopsida</taxon>
        <taxon>Poales</taxon>
        <taxon>Cyperaceae</taxon>
        <taxon>Cyperoideae</taxon>
        <taxon>Cariceae</taxon>
        <taxon>Carex</taxon>
        <taxon>Carex subgen. Euthyceras</taxon>
    </lineage>
</organism>
<feature type="domain" description="KIB1-4 beta-propeller" evidence="1">
    <location>
        <begin position="74"/>
        <end position="320"/>
    </location>
</feature>
<evidence type="ECO:0000313" key="3">
    <source>
        <dbReference type="Proteomes" id="UP000623129"/>
    </source>
</evidence>
<dbReference type="Gene3D" id="1.20.1280.50">
    <property type="match status" value="1"/>
</dbReference>
<evidence type="ECO:0000259" key="1">
    <source>
        <dbReference type="Pfam" id="PF03478"/>
    </source>
</evidence>
<keyword evidence="3" id="KW-1185">Reference proteome</keyword>
<dbReference type="PANTHER" id="PTHR44259">
    <property type="entry name" value="OS07G0183000 PROTEIN-RELATED"/>
    <property type="match status" value="1"/>
</dbReference>
<proteinExistence type="predicted"/>